<comment type="caution">
    <text evidence="3">The sequence shown here is derived from an EMBL/GenBank/DDBJ whole genome shotgun (WGS) entry which is preliminary data.</text>
</comment>
<feature type="transmembrane region" description="Helical" evidence="2">
    <location>
        <begin position="399"/>
        <end position="418"/>
    </location>
</feature>
<proteinExistence type="predicted"/>
<dbReference type="AlphaFoldDB" id="A0AAD9A9Q5"/>
<evidence type="ECO:0000313" key="4">
    <source>
        <dbReference type="Proteomes" id="UP001243330"/>
    </source>
</evidence>
<dbReference type="EMBL" id="JAQOWY010000474">
    <property type="protein sequence ID" value="KAK1841534.1"/>
    <property type="molecule type" value="Genomic_DNA"/>
</dbReference>
<evidence type="ECO:0000256" key="1">
    <source>
        <dbReference type="SAM" id="MobiDB-lite"/>
    </source>
</evidence>
<feature type="transmembrane region" description="Helical" evidence="2">
    <location>
        <begin position="424"/>
        <end position="447"/>
    </location>
</feature>
<keyword evidence="4" id="KW-1185">Reference proteome</keyword>
<feature type="transmembrane region" description="Helical" evidence="2">
    <location>
        <begin position="214"/>
        <end position="239"/>
    </location>
</feature>
<sequence>MRVSEKGQSWRSRVSLGQTGSQEAERGHGDARRLKIPPVHAESDMEIKCSGVPSPRTNTLYGVNLWVLLRRVPPERSALFTKGVPRKRKWNKGHYITRRSTSLIMNAYNPRRVSYLRAPGTGGMPKPWVSPYPSLSSIGYPPSTRSADERFASAVWHRTFNHIDYAAYKAACDAERAAKPERDADVFSVTASSYRSGFSRLGAMLTIYPYRDMGWLVTMVFIAGSICFCLNGIFTLIPLLSPALDFPGQDAGIQTTKTLGGALFALSGLMGLLAAFNVDRGVLDPKKDAPDAYKPALLGSDEWVWWANWYELRTVFLPSLAFRAGILQFLAGSSFTVSAVSGIPGVLDLSHPSAGIIFVTSPLLIGGGLFVIAGFLMIYLSQDKWYVPKILDASWQNGLWNLVGAGAFLAVGVVTLLAKNAAVAIAALFLTGGLGFLMAALIQWYIIMEFYPTDPYMEDPATAAEIPSQSIY</sequence>
<organism evidence="3 4">
    <name type="scientific">Colletotrichum chrysophilum</name>
    <dbReference type="NCBI Taxonomy" id="1836956"/>
    <lineage>
        <taxon>Eukaryota</taxon>
        <taxon>Fungi</taxon>
        <taxon>Dikarya</taxon>
        <taxon>Ascomycota</taxon>
        <taxon>Pezizomycotina</taxon>
        <taxon>Sordariomycetes</taxon>
        <taxon>Hypocreomycetidae</taxon>
        <taxon>Glomerellales</taxon>
        <taxon>Glomerellaceae</taxon>
        <taxon>Colletotrichum</taxon>
        <taxon>Colletotrichum gloeosporioides species complex</taxon>
    </lineage>
</organism>
<feature type="transmembrane region" description="Helical" evidence="2">
    <location>
        <begin position="259"/>
        <end position="278"/>
    </location>
</feature>
<evidence type="ECO:0000313" key="3">
    <source>
        <dbReference type="EMBL" id="KAK1841534.1"/>
    </source>
</evidence>
<protein>
    <submittedName>
        <fullName evidence="3">Integral membrane protein</fullName>
    </submittedName>
</protein>
<keyword evidence="2" id="KW-1133">Transmembrane helix</keyword>
<feature type="compositionally biased region" description="Basic and acidic residues" evidence="1">
    <location>
        <begin position="23"/>
        <end position="33"/>
    </location>
</feature>
<reference evidence="3" key="1">
    <citation type="submission" date="2023-01" db="EMBL/GenBank/DDBJ databases">
        <title>Colletotrichum chrysophilum M932 genome sequence.</title>
        <authorList>
            <person name="Baroncelli R."/>
        </authorList>
    </citation>
    <scope>NUCLEOTIDE SEQUENCE</scope>
    <source>
        <strain evidence="3">M932</strain>
    </source>
</reference>
<feature type="region of interest" description="Disordered" evidence="1">
    <location>
        <begin position="1"/>
        <end position="34"/>
    </location>
</feature>
<name>A0AAD9A9Q5_9PEZI</name>
<dbReference type="Proteomes" id="UP001243330">
    <property type="component" value="Unassembled WGS sequence"/>
</dbReference>
<keyword evidence="2" id="KW-0472">Membrane</keyword>
<feature type="compositionally biased region" description="Polar residues" evidence="1">
    <location>
        <begin position="1"/>
        <end position="22"/>
    </location>
</feature>
<evidence type="ECO:0000256" key="2">
    <source>
        <dbReference type="SAM" id="Phobius"/>
    </source>
</evidence>
<feature type="transmembrane region" description="Helical" evidence="2">
    <location>
        <begin position="355"/>
        <end position="379"/>
    </location>
</feature>
<gene>
    <name evidence="3" type="ORF">CCHR01_15833</name>
</gene>
<accession>A0AAD9A9Q5</accession>
<keyword evidence="2" id="KW-0812">Transmembrane</keyword>